<organism evidence="4 5">
    <name type="scientific">Sedimentisphaera salicampi</name>
    <dbReference type="NCBI Taxonomy" id="1941349"/>
    <lineage>
        <taxon>Bacteria</taxon>
        <taxon>Pseudomonadati</taxon>
        <taxon>Planctomycetota</taxon>
        <taxon>Phycisphaerae</taxon>
        <taxon>Sedimentisphaerales</taxon>
        <taxon>Sedimentisphaeraceae</taxon>
        <taxon>Sedimentisphaera</taxon>
    </lineage>
</organism>
<evidence type="ECO:0000259" key="3">
    <source>
        <dbReference type="Pfam" id="PF02638"/>
    </source>
</evidence>
<feature type="domain" description="Glycosyl hydrolase-like 10" evidence="3">
    <location>
        <begin position="36"/>
        <end position="326"/>
    </location>
</feature>
<evidence type="ECO:0000256" key="2">
    <source>
        <dbReference type="SAM" id="SignalP"/>
    </source>
</evidence>
<keyword evidence="5" id="KW-1185">Reference proteome</keyword>
<dbReference type="RefSeq" id="WP_161491735.1">
    <property type="nucleotide sequence ID" value="NZ_CP021023.1"/>
</dbReference>
<dbReference type="KEGG" id="pbp:STSP1_02403"/>
<feature type="chain" id="PRO_5010865458" description="Glycosyl hydrolase-like 10 domain-containing protein" evidence="2">
    <location>
        <begin position="18"/>
        <end position="429"/>
    </location>
</feature>
<dbReference type="EMBL" id="CP021023">
    <property type="protein sequence ID" value="ARN57977.1"/>
    <property type="molecule type" value="Genomic_DNA"/>
</dbReference>
<keyword evidence="2" id="KW-0732">Signal</keyword>
<name>A0A1W6LQC7_9BACT</name>
<sequence precursor="true">MKHKLLLIFFISSFAFSAVKETEIRAIATHPSWYWKGSVKEKRSEMRHYFKLLNEANINMVYFWMETANMAALLGEPKYAKNGDYNFYSTEKWDCIGEMLKEAKKHNVELHLWFSFTRYKRNRNYVPEYDSNPEIMPEGSPAWASITKSEYEAGYTDPASKNVSGTALCNNAEGAGGWTIEVIDRILQKYPEIAGIHLEEPGYLSLQRCVCKRCQKVYSLLYDEPGENLLNHIYSGKNAREAYRKDPKAIAVKVYGTNRFVSKFRDFLEEKHPYKILMTGGGPYPALERARGRNWPEWIQWGWIPYFGCQAYRPNVKSFVTDCKSAMDAMQGSGAEFAPIIGMLYGSGKTHSNSPEMVIKQIKAARKLDGYKGVEYAGVQLFSGKALNKEMAEALGKGPFSETKPLPWENAKGKEDEKNLSKRKDKPER</sequence>
<dbReference type="InterPro" id="IPR003790">
    <property type="entry name" value="GHL10"/>
</dbReference>
<dbReference type="Proteomes" id="UP000193334">
    <property type="component" value="Chromosome"/>
</dbReference>
<proteinExistence type="predicted"/>
<feature type="compositionally biased region" description="Basic and acidic residues" evidence="1">
    <location>
        <begin position="411"/>
        <end position="429"/>
    </location>
</feature>
<gene>
    <name evidence="4" type="ORF">STSP1_02403</name>
</gene>
<protein>
    <recommendedName>
        <fullName evidence="3">Glycosyl hydrolase-like 10 domain-containing protein</fullName>
    </recommendedName>
</protein>
<evidence type="ECO:0000313" key="5">
    <source>
        <dbReference type="Proteomes" id="UP000193334"/>
    </source>
</evidence>
<feature type="region of interest" description="Disordered" evidence="1">
    <location>
        <begin position="396"/>
        <end position="429"/>
    </location>
</feature>
<dbReference type="Gene3D" id="3.20.20.80">
    <property type="entry name" value="Glycosidases"/>
    <property type="match status" value="1"/>
</dbReference>
<evidence type="ECO:0000256" key="1">
    <source>
        <dbReference type="SAM" id="MobiDB-lite"/>
    </source>
</evidence>
<dbReference type="STRING" id="1941349.STSP1_02403"/>
<dbReference type="AlphaFoldDB" id="A0A1W6LQC7"/>
<feature type="signal peptide" evidence="2">
    <location>
        <begin position="1"/>
        <end position="17"/>
    </location>
</feature>
<evidence type="ECO:0000313" key="4">
    <source>
        <dbReference type="EMBL" id="ARN57977.1"/>
    </source>
</evidence>
<reference evidence="5" key="1">
    <citation type="submission" date="2017-04" db="EMBL/GenBank/DDBJ databases">
        <title>Comparative genomics and description of representatives of a novel lineage of planctomycetes thriving in anoxic sediments.</title>
        <authorList>
            <person name="Spring S."/>
            <person name="Bunk B."/>
            <person name="Sproer C."/>
        </authorList>
    </citation>
    <scope>NUCLEOTIDE SEQUENCE [LARGE SCALE GENOMIC DNA]</scope>
    <source>
        <strain evidence="5">ST-PulAB-D4</strain>
    </source>
</reference>
<dbReference type="Pfam" id="PF02638">
    <property type="entry name" value="GHL10"/>
    <property type="match status" value="1"/>
</dbReference>
<accession>A0A1W6LQC7</accession>